<dbReference type="Proteomes" id="UP000050525">
    <property type="component" value="Unassembled WGS sequence"/>
</dbReference>
<evidence type="ECO:0000256" key="4">
    <source>
        <dbReference type="ARBA" id="ARBA00022679"/>
    </source>
</evidence>
<dbReference type="SUPFAM" id="SSF52540">
    <property type="entry name" value="P-loop containing nucleoside triphosphate hydrolases"/>
    <property type="match status" value="1"/>
</dbReference>
<dbReference type="Gene3D" id="3.40.50.300">
    <property type="entry name" value="P-loop containing nucleotide triphosphate hydrolases"/>
    <property type="match status" value="1"/>
</dbReference>
<evidence type="ECO:0000256" key="1">
    <source>
        <dbReference type="ARBA" id="ARBA00004496"/>
    </source>
</evidence>
<dbReference type="AlphaFoldDB" id="A0A151P523"/>
<accession>A0A151P523</accession>
<protein>
    <recommendedName>
        <fullName evidence="5">Sulfotransferase</fullName>
        <ecNumber evidence="5">2.8.2.-</ecNumber>
    </recommendedName>
</protein>
<dbReference type="STRING" id="8496.A0A151P523"/>
<gene>
    <name evidence="7" type="ORF">Y1Q_0013888</name>
</gene>
<dbReference type="EC" id="2.8.2.-" evidence="5"/>
<comment type="subcellular location">
    <subcellularLocation>
        <location evidence="1">Cytoplasm</location>
    </subcellularLocation>
</comment>
<reference evidence="7 8" key="1">
    <citation type="journal article" date="2012" name="Genome Biol.">
        <title>Sequencing three crocodilian genomes to illuminate the evolution of archosaurs and amniotes.</title>
        <authorList>
            <person name="St John J.A."/>
            <person name="Braun E.L."/>
            <person name="Isberg S.R."/>
            <person name="Miles L.G."/>
            <person name="Chong A.Y."/>
            <person name="Gongora J."/>
            <person name="Dalzell P."/>
            <person name="Moran C."/>
            <person name="Bed'hom B."/>
            <person name="Abzhanov A."/>
            <person name="Burgess S.C."/>
            <person name="Cooksey A.M."/>
            <person name="Castoe T.A."/>
            <person name="Crawford N.G."/>
            <person name="Densmore L.D."/>
            <person name="Drew J.C."/>
            <person name="Edwards S.V."/>
            <person name="Faircloth B.C."/>
            <person name="Fujita M.K."/>
            <person name="Greenwold M.J."/>
            <person name="Hoffmann F.G."/>
            <person name="Howard J.M."/>
            <person name="Iguchi T."/>
            <person name="Janes D.E."/>
            <person name="Khan S.Y."/>
            <person name="Kohno S."/>
            <person name="de Koning A.J."/>
            <person name="Lance S.L."/>
            <person name="McCarthy F.M."/>
            <person name="McCormack J.E."/>
            <person name="Merchant M.E."/>
            <person name="Peterson D.G."/>
            <person name="Pollock D.D."/>
            <person name="Pourmand N."/>
            <person name="Raney B.J."/>
            <person name="Roessler K.A."/>
            <person name="Sanford J.R."/>
            <person name="Sawyer R.H."/>
            <person name="Schmidt C.J."/>
            <person name="Triplett E.W."/>
            <person name="Tuberville T.D."/>
            <person name="Venegas-Anaya M."/>
            <person name="Howard J.T."/>
            <person name="Jarvis E.D."/>
            <person name="Guillette L.J.Jr."/>
            <person name="Glenn T.C."/>
            <person name="Green R.E."/>
            <person name="Ray D.A."/>
        </authorList>
    </citation>
    <scope>NUCLEOTIDE SEQUENCE [LARGE SCALE GENOMIC DNA]</scope>
    <source>
        <strain evidence="7">KSC_2009_1</strain>
    </source>
</reference>
<evidence type="ECO:0000256" key="2">
    <source>
        <dbReference type="ARBA" id="ARBA00005771"/>
    </source>
</evidence>
<comment type="similarity">
    <text evidence="2 5">Belongs to the sulfotransferase 1 family.</text>
</comment>
<evidence type="ECO:0000256" key="3">
    <source>
        <dbReference type="ARBA" id="ARBA00022490"/>
    </source>
</evidence>
<feature type="domain" description="Sulfotransferase" evidence="6">
    <location>
        <begin position="77"/>
        <end position="321"/>
    </location>
</feature>
<organism evidence="7 8">
    <name type="scientific">Alligator mississippiensis</name>
    <name type="common">American alligator</name>
    <dbReference type="NCBI Taxonomy" id="8496"/>
    <lineage>
        <taxon>Eukaryota</taxon>
        <taxon>Metazoa</taxon>
        <taxon>Chordata</taxon>
        <taxon>Craniata</taxon>
        <taxon>Vertebrata</taxon>
        <taxon>Euteleostomi</taxon>
        <taxon>Archelosauria</taxon>
        <taxon>Archosauria</taxon>
        <taxon>Crocodylia</taxon>
        <taxon>Alligatoridae</taxon>
        <taxon>Alligatorinae</taxon>
        <taxon>Alligator</taxon>
    </lineage>
</organism>
<proteinExistence type="inferred from homology"/>
<dbReference type="PANTHER" id="PTHR11783">
    <property type="entry name" value="SULFOTRANSFERASE SULT"/>
    <property type="match status" value="1"/>
</dbReference>
<dbReference type="GO" id="GO:0005737">
    <property type="term" value="C:cytoplasm"/>
    <property type="evidence" value="ECO:0007669"/>
    <property type="project" value="UniProtKB-SubCell"/>
</dbReference>
<dbReference type="InterPro" id="IPR000863">
    <property type="entry name" value="Sulfotransferase_dom"/>
</dbReference>
<keyword evidence="4 5" id="KW-0808">Transferase</keyword>
<name>A0A151P523_ALLMI</name>
<dbReference type="eggNOG" id="KOG1584">
    <property type="taxonomic scope" value="Eukaryota"/>
</dbReference>
<dbReference type="Pfam" id="PF00685">
    <property type="entry name" value="Sulfotransfer_1"/>
    <property type="match status" value="1"/>
</dbReference>
<comment type="caution">
    <text evidence="7">The sequence shown here is derived from an EMBL/GenBank/DDBJ whole genome shotgun (WGS) entry which is preliminary data.</text>
</comment>
<dbReference type="EMBL" id="AKHW03000937">
    <property type="protein sequence ID" value="KYO44070.1"/>
    <property type="molecule type" value="Genomic_DNA"/>
</dbReference>
<evidence type="ECO:0000256" key="5">
    <source>
        <dbReference type="RuleBase" id="RU361155"/>
    </source>
</evidence>
<dbReference type="InterPro" id="IPR027417">
    <property type="entry name" value="P-loop_NTPase"/>
</dbReference>
<evidence type="ECO:0000313" key="8">
    <source>
        <dbReference type="Proteomes" id="UP000050525"/>
    </source>
</evidence>
<dbReference type="GO" id="GO:0008146">
    <property type="term" value="F:sulfotransferase activity"/>
    <property type="evidence" value="ECO:0007669"/>
    <property type="project" value="InterPro"/>
</dbReference>
<keyword evidence="8" id="KW-1185">Reference proteome</keyword>
<dbReference type="FunFam" id="3.40.50.300:FF:000433">
    <property type="entry name" value="Estrogen sulfotransferase"/>
    <property type="match status" value="1"/>
</dbReference>
<evidence type="ECO:0000313" key="7">
    <source>
        <dbReference type="EMBL" id="KYO44070.1"/>
    </source>
</evidence>
<evidence type="ECO:0000259" key="6">
    <source>
        <dbReference type="Pfam" id="PF00685"/>
    </source>
</evidence>
<keyword evidence="3" id="KW-0963">Cytoplasm</keyword>
<sequence length="328" mass="37470">MPTEPYKYIGAIPKLRMPKTALGVFHVVAAETPAQAIGAPEGVMAAQFFTYKGIPFPCLEYSPETLDYVDRQFQVQDDDIFNITYPKAGTNWMLEILSLIRCDGDPSWVRSVLNLRRAPWIETNRGLQIALRYPPPRLLSSHLPIQLFPRSFQGSQAKVIYTLRSPKDVLVSLYHFSQALHLYKDPGPMDAFLQDFLSGNLHYGSWFDHVAGWLGLRGQKNFFYITYEELQQDLQGSVVRICHFLGKKLSEEQISSVVKNASFQTMRENQMSNGSQIPDEYMDHQKGQYLRKGVSGDWKNLLSEEQSHRITTMSCEQLHGLGIAFPWD</sequence>